<evidence type="ECO:0000259" key="2">
    <source>
        <dbReference type="PROSITE" id="PS50030"/>
    </source>
</evidence>
<dbReference type="InterPro" id="IPR015940">
    <property type="entry name" value="UBA"/>
</dbReference>
<feature type="domain" description="UBA" evidence="2">
    <location>
        <begin position="297"/>
        <end position="342"/>
    </location>
</feature>
<dbReference type="Pfam" id="PF00240">
    <property type="entry name" value="ubiquitin"/>
    <property type="match status" value="1"/>
</dbReference>
<feature type="compositionally biased region" description="Low complexity" evidence="1">
    <location>
        <begin position="97"/>
        <end position="109"/>
    </location>
</feature>
<dbReference type="Proteomes" id="UP001067231">
    <property type="component" value="Unassembled WGS sequence"/>
</dbReference>
<dbReference type="GO" id="GO:0006511">
    <property type="term" value="P:ubiquitin-dependent protein catabolic process"/>
    <property type="evidence" value="ECO:0007669"/>
    <property type="project" value="TreeGrafter"/>
</dbReference>
<organism evidence="4">
    <name type="scientific">Cryptosporidium canis</name>
    <dbReference type="NCBI Taxonomy" id="195482"/>
    <lineage>
        <taxon>Eukaryota</taxon>
        <taxon>Sar</taxon>
        <taxon>Alveolata</taxon>
        <taxon>Apicomplexa</taxon>
        <taxon>Conoidasida</taxon>
        <taxon>Coccidia</taxon>
        <taxon>Eucoccidiorida</taxon>
        <taxon>Eimeriorina</taxon>
        <taxon>Cryptosporidiidae</taxon>
        <taxon>Cryptosporidium</taxon>
    </lineage>
</organism>
<feature type="region of interest" description="Disordered" evidence="1">
    <location>
        <begin position="80"/>
        <end position="124"/>
    </location>
</feature>
<dbReference type="InterPro" id="IPR006636">
    <property type="entry name" value="STI1_HS-bd"/>
</dbReference>
<feature type="domain" description="Ubiquitin-like" evidence="3">
    <location>
        <begin position="7"/>
        <end position="76"/>
    </location>
</feature>
<dbReference type="EMBL" id="JAPCXC010000028">
    <property type="protein sequence ID" value="KAJ1610003.1"/>
    <property type="molecule type" value="Genomic_DNA"/>
</dbReference>
<feature type="compositionally biased region" description="Polar residues" evidence="1">
    <location>
        <begin position="80"/>
        <end position="96"/>
    </location>
</feature>
<comment type="caution">
    <text evidence="4">The sequence shown here is derived from an EMBL/GenBank/DDBJ whole genome shotgun (WGS) entry which is preliminary data.</text>
</comment>
<dbReference type="SMART" id="SM00165">
    <property type="entry name" value="UBA"/>
    <property type="match status" value="1"/>
</dbReference>
<reference evidence="4" key="1">
    <citation type="submission" date="2022-10" db="EMBL/GenBank/DDBJ databases">
        <title>Adaptive evolution leads to modifications in subtelomeric GC content in a zoonotic Cryptosporidium species.</title>
        <authorList>
            <person name="Li J."/>
            <person name="Feng Y."/>
            <person name="Xiao L."/>
        </authorList>
    </citation>
    <scope>NUCLEOTIDE SEQUENCE</scope>
    <source>
        <strain evidence="4">33844</strain>
    </source>
</reference>
<evidence type="ECO:0000256" key="1">
    <source>
        <dbReference type="SAM" id="MobiDB-lite"/>
    </source>
</evidence>
<feature type="compositionally biased region" description="Polar residues" evidence="1">
    <location>
        <begin position="110"/>
        <end position="124"/>
    </location>
</feature>
<dbReference type="InterPro" id="IPR009060">
    <property type="entry name" value="UBA-like_sf"/>
</dbReference>
<dbReference type="SMART" id="SM00213">
    <property type="entry name" value="UBQ"/>
    <property type="match status" value="1"/>
</dbReference>
<dbReference type="PROSITE" id="PS50030">
    <property type="entry name" value="UBA"/>
    <property type="match status" value="1"/>
</dbReference>
<accession>A0A9D5DH70</accession>
<dbReference type="AlphaFoldDB" id="A0A9D5DH70"/>
<dbReference type="InterPro" id="IPR015496">
    <property type="entry name" value="Ubiquilin"/>
</dbReference>
<evidence type="ECO:0000259" key="3">
    <source>
        <dbReference type="PROSITE" id="PS50053"/>
    </source>
</evidence>
<dbReference type="GO" id="GO:0031593">
    <property type="term" value="F:polyubiquitin modification-dependent protein binding"/>
    <property type="evidence" value="ECO:0007669"/>
    <property type="project" value="TreeGrafter"/>
</dbReference>
<dbReference type="InterPro" id="IPR029071">
    <property type="entry name" value="Ubiquitin-like_domsf"/>
</dbReference>
<dbReference type="Pfam" id="PF23195">
    <property type="entry name" value="UBQLN1"/>
    <property type="match status" value="1"/>
</dbReference>
<dbReference type="Gene3D" id="3.10.20.90">
    <property type="entry name" value="Phosphatidylinositol 3-kinase Catalytic Subunit, Chain A, domain 1"/>
    <property type="match status" value="1"/>
</dbReference>
<dbReference type="PANTHER" id="PTHR10677">
    <property type="entry name" value="UBIQUILIN"/>
    <property type="match status" value="1"/>
</dbReference>
<dbReference type="CDD" id="cd16106">
    <property type="entry name" value="Ubl_Dsk2p_like"/>
    <property type="match status" value="1"/>
</dbReference>
<protein>
    <submittedName>
        <fullName evidence="4">DSK2 like protein</fullName>
    </submittedName>
</protein>
<dbReference type="CDD" id="cd14399">
    <property type="entry name" value="UBA_PLICs"/>
    <property type="match status" value="1"/>
</dbReference>
<evidence type="ECO:0000313" key="4">
    <source>
        <dbReference type="EMBL" id="KAJ1610003.1"/>
    </source>
</evidence>
<dbReference type="OrthoDB" id="267397at2759"/>
<dbReference type="SUPFAM" id="SSF46934">
    <property type="entry name" value="UBA-like"/>
    <property type="match status" value="1"/>
</dbReference>
<name>A0A9D5DH70_9CRYT</name>
<gene>
    <name evidence="4" type="ORF">OJ253_1344</name>
</gene>
<dbReference type="PANTHER" id="PTHR10677:SF3">
    <property type="entry name" value="FI07626P-RELATED"/>
    <property type="match status" value="1"/>
</dbReference>
<dbReference type="SUPFAM" id="SSF54236">
    <property type="entry name" value="Ubiquitin-like"/>
    <property type="match status" value="1"/>
</dbReference>
<dbReference type="PROSITE" id="PS50053">
    <property type="entry name" value="UBIQUITIN_2"/>
    <property type="match status" value="1"/>
</dbReference>
<sequence>MTSAEEISIVFKVSGGTQFSINVPGNISVKDLKDKISVPSNIPISQQRLIYKGRILRDNDTLDGMKVESGHTMHLVKSGVQTDIQKPSNTPNQVPDTSSSGNNQQTNNTIESTPSTLNNTSTGASQSVNDRIAAMMNMLNNPELGLQAQSIINSSQNSNSGYLGNPNSTNPVNMPDLSSLMNSPIFQQSINELASNPQLVRNILYSNPMFAQLSANNPMLDQMLNNPEMMRMMLNPQTIQSVLSSNNIINTNPGQLSSSNGLPSTSQLSGLLNNPNIASMLSGMMNEANRGVNNTQTPPQQMYAAQLNQLRDMGFIDADASLSALQETGGDINAAINKLLERGIGQ</sequence>
<dbReference type="SMART" id="SM00727">
    <property type="entry name" value="STI1"/>
    <property type="match status" value="2"/>
</dbReference>
<dbReference type="Gene3D" id="1.10.8.10">
    <property type="entry name" value="DNA helicase RuvA subunit, C-terminal domain"/>
    <property type="match status" value="1"/>
</dbReference>
<dbReference type="InterPro" id="IPR000626">
    <property type="entry name" value="Ubiquitin-like_dom"/>
</dbReference>
<dbReference type="GO" id="GO:0005829">
    <property type="term" value="C:cytosol"/>
    <property type="evidence" value="ECO:0007669"/>
    <property type="project" value="TreeGrafter"/>
</dbReference>
<proteinExistence type="predicted"/>